<evidence type="ECO:0000313" key="1">
    <source>
        <dbReference type="EMBL" id="KAF9625635.1"/>
    </source>
</evidence>
<reference evidence="1 2" key="1">
    <citation type="submission" date="2020-10" db="EMBL/GenBank/DDBJ databases">
        <title>The Coptis chinensis genome and diversification of protoberbering-type alkaloids.</title>
        <authorList>
            <person name="Wang B."/>
            <person name="Shu S."/>
            <person name="Song C."/>
            <person name="Liu Y."/>
        </authorList>
    </citation>
    <scope>NUCLEOTIDE SEQUENCE [LARGE SCALE GENOMIC DNA]</scope>
    <source>
        <strain evidence="1">HL-2020</strain>
        <tissue evidence="1">Leaf</tissue>
    </source>
</reference>
<proteinExistence type="predicted"/>
<dbReference type="OrthoDB" id="274641at2759"/>
<protein>
    <submittedName>
        <fullName evidence="1">Uncharacterized protein</fullName>
    </submittedName>
</protein>
<dbReference type="AlphaFoldDB" id="A0A835IXJ5"/>
<evidence type="ECO:0000313" key="2">
    <source>
        <dbReference type="Proteomes" id="UP000631114"/>
    </source>
</evidence>
<keyword evidence="2" id="KW-1185">Reference proteome</keyword>
<gene>
    <name evidence="1" type="ORF">IFM89_024916</name>
</gene>
<organism evidence="1 2">
    <name type="scientific">Coptis chinensis</name>
    <dbReference type="NCBI Taxonomy" id="261450"/>
    <lineage>
        <taxon>Eukaryota</taxon>
        <taxon>Viridiplantae</taxon>
        <taxon>Streptophyta</taxon>
        <taxon>Embryophyta</taxon>
        <taxon>Tracheophyta</taxon>
        <taxon>Spermatophyta</taxon>
        <taxon>Magnoliopsida</taxon>
        <taxon>Ranunculales</taxon>
        <taxon>Ranunculaceae</taxon>
        <taxon>Coptidoideae</taxon>
        <taxon>Coptis</taxon>
    </lineage>
</organism>
<dbReference type="Proteomes" id="UP000631114">
    <property type="component" value="Unassembled WGS sequence"/>
</dbReference>
<accession>A0A835IXJ5</accession>
<comment type="caution">
    <text evidence="1">The sequence shown here is derived from an EMBL/GenBank/DDBJ whole genome shotgun (WGS) entry which is preliminary data.</text>
</comment>
<sequence length="58" mass="6585">MEPLVKIAKSAVNMIREKGIGGFFKEIKQEGFLRCLPDGNLLVWANQKLVFYMGKDPD</sequence>
<dbReference type="EMBL" id="JADFTS010000001">
    <property type="protein sequence ID" value="KAF9625635.1"/>
    <property type="molecule type" value="Genomic_DNA"/>
</dbReference>
<name>A0A835IXJ5_9MAGN</name>